<evidence type="ECO:0000256" key="6">
    <source>
        <dbReference type="ARBA" id="ARBA00023034"/>
    </source>
</evidence>
<dbReference type="PANTHER" id="PTHR12961:SF0">
    <property type="entry name" value="CONSERVED OLIGOMERIC GOLGI COMPLEX SUBUNIT 2"/>
    <property type="match status" value="1"/>
</dbReference>
<keyword evidence="7" id="KW-0472">Membrane</keyword>
<dbReference type="EMBL" id="QKKF02018119">
    <property type="protein sequence ID" value="RZF40632.1"/>
    <property type="molecule type" value="Genomic_DNA"/>
</dbReference>
<dbReference type="GO" id="GO:0006891">
    <property type="term" value="P:intra-Golgi vesicle-mediated transport"/>
    <property type="evidence" value="ECO:0007669"/>
    <property type="project" value="TreeGrafter"/>
</dbReference>
<organism evidence="12 13">
    <name type="scientific">Laodelphax striatellus</name>
    <name type="common">Small brown planthopper</name>
    <name type="synonym">Delphax striatella</name>
    <dbReference type="NCBI Taxonomy" id="195883"/>
    <lineage>
        <taxon>Eukaryota</taxon>
        <taxon>Metazoa</taxon>
        <taxon>Ecdysozoa</taxon>
        <taxon>Arthropoda</taxon>
        <taxon>Hexapoda</taxon>
        <taxon>Insecta</taxon>
        <taxon>Pterygota</taxon>
        <taxon>Neoptera</taxon>
        <taxon>Paraneoptera</taxon>
        <taxon>Hemiptera</taxon>
        <taxon>Auchenorrhyncha</taxon>
        <taxon>Fulgoroidea</taxon>
        <taxon>Delphacidae</taxon>
        <taxon>Criomorphinae</taxon>
        <taxon>Laodelphax</taxon>
    </lineage>
</organism>
<dbReference type="STRING" id="195883.A0A482X4M3"/>
<evidence type="ECO:0000256" key="3">
    <source>
        <dbReference type="ARBA" id="ARBA00020977"/>
    </source>
</evidence>
<evidence type="ECO:0000259" key="11">
    <source>
        <dbReference type="Pfam" id="PF12022"/>
    </source>
</evidence>
<evidence type="ECO:0000259" key="10">
    <source>
        <dbReference type="Pfam" id="PF06148"/>
    </source>
</evidence>
<keyword evidence="9" id="KW-0175">Coiled coil</keyword>
<dbReference type="Pfam" id="PF06148">
    <property type="entry name" value="COG2_N"/>
    <property type="match status" value="1"/>
</dbReference>
<feature type="coiled-coil region" evidence="9">
    <location>
        <begin position="90"/>
        <end position="124"/>
    </location>
</feature>
<reference evidence="12 13" key="1">
    <citation type="journal article" date="2017" name="Gigascience">
        <title>Genome sequence of the small brown planthopper, Laodelphax striatellus.</title>
        <authorList>
            <person name="Zhu J."/>
            <person name="Jiang F."/>
            <person name="Wang X."/>
            <person name="Yang P."/>
            <person name="Bao Y."/>
            <person name="Zhao W."/>
            <person name="Wang W."/>
            <person name="Lu H."/>
            <person name="Wang Q."/>
            <person name="Cui N."/>
            <person name="Li J."/>
            <person name="Chen X."/>
            <person name="Luo L."/>
            <person name="Yu J."/>
            <person name="Kang L."/>
            <person name="Cui F."/>
        </authorList>
    </citation>
    <scope>NUCLEOTIDE SEQUENCE [LARGE SCALE GENOMIC DNA]</scope>
    <source>
        <strain evidence="12">Lst14</strain>
    </source>
</reference>
<dbReference type="GO" id="GO:0007030">
    <property type="term" value="P:Golgi organization"/>
    <property type="evidence" value="ECO:0007669"/>
    <property type="project" value="InterPro"/>
</dbReference>
<evidence type="ECO:0000256" key="2">
    <source>
        <dbReference type="ARBA" id="ARBA00007603"/>
    </source>
</evidence>
<dbReference type="GO" id="GO:0015031">
    <property type="term" value="P:protein transport"/>
    <property type="evidence" value="ECO:0007669"/>
    <property type="project" value="UniProtKB-KW"/>
</dbReference>
<dbReference type="Pfam" id="PF12022">
    <property type="entry name" value="COG2_C"/>
    <property type="match status" value="1"/>
</dbReference>
<protein>
    <recommendedName>
        <fullName evidence="3">Conserved oligomeric Golgi complex subunit 2</fullName>
    </recommendedName>
    <alternativeName>
        <fullName evidence="8">Component of oligomeric Golgi complex 2</fullName>
    </alternativeName>
</protein>
<dbReference type="InterPro" id="IPR009316">
    <property type="entry name" value="COG2"/>
</dbReference>
<name>A0A482X4M3_LAOST</name>
<evidence type="ECO:0000256" key="1">
    <source>
        <dbReference type="ARBA" id="ARBA00004395"/>
    </source>
</evidence>
<dbReference type="GO" id="GO:0000139">
    <property type="term" value="C:Golgi membrane"/>
    <property type="evidence" value="ECO:0007669"/>
    <property type="project" value="UniProtKB-SubCell"/>
</dbReference>
<evidence type="ECO:0000256" key="4">
    <source>
        <dbReference type="ARBA" id="ARBA00022448"/>
    </source>
</evidence>
<dbReference type="InParanoid" id="A0A482X4M3"/>
<dbReference type="InterPro" id="IPR024603">
    <property type="entry name" value="COG_complex_COG2_C"/>
</dbReference>
<evidence type="ECO:0000256" key="9">
    <source>
        <dbReference type="SAM" id="Coils"/>
    </source>
</evidence>
<dbReference type="AlphaFoldDB" id="A0A482X4M3"/>
<evidence type="ECO:0000256" key="7">
    <source>
        <dbReference type="ARBA" id="ARBA00023136"/>
    </source>
</evidence>
<proteinExistence type="inferred from homology"/>
<dbReference type="GO" id="GO:0017119">
    <property type="term" value="C:Golgi transport complex"/>
    <property type="evidence" value="ECO:0007669"/>
    <property type="project" value="TreeGrafter"/>
</dbReference>
<keyword evidence="5" id="KW-0653">Protein transport</keyword>
<dbReference type="PANTHER" id="PTHR12961">
    <property type="entry name" value="CONSERVED OLIGOMERIC GOLGI COMPLEX COMPONENT 2"/>
    <property type="match status" value="1"/>
</dbReference>
<dbReference type="FunCoup" id="A0A482X4M3">
    <property type="interactions" value="1936"/>
</dbReference>
<feature type="domain" description="Conserved oligomeric Golgi complex subunit 2 N-terminal" evidence="10">
    <location>
        <begin position="13"/>
        <end position="87"/>
    </location>
</feature>
<keyword evidence="4" id="KW-0813">Transport</keyword>
<keyword evidence="6" id="KW-0333">Golgi apparatus</keyword>
<dbReference type="InterPro" id="IPR024602">
    <property type="entry name" value="COG_su2_N"/>
</dbReference>
<gene>
    <name evidence="12" type="ORF">LSTR_LSTR007515</name>
</gene>
<keyword evidence="13" id="KW-1185">Reference proteome</keyword>
<evidence type="ECO:0000313" key="13">
    <source>
        <dbReference type="Proteomes" id="UP000291343"/>
    </source>
</evidence>
<comment type="subcellular location">
    <subcellularLocation>
        <location evidence="1">Golgi apparatus membrane</location>
        <topology evidence="1">Peripheral membrane protein</topology>
    </subcellularLocation>
</comment>
<sequence>MSNFPVPKCPSELCFSSNDFTRESFSVDNFLQEHRNKANLERMRDDLGVYLKVLRSAMIDLINKDYTDFVNLSTNLTGLDKAIDNIQTPLGQLKDELMQVQLNVNEAMTEVSSLLEKRRQIEEQKRILASASKVNTSLRKLANLLLSADNSLTVMQRAVSDYSQIKFHIARCQKLLNASDKLKCDQLGQKLTNMIDHRFISCIIDQQYQNLPTLLGMYLTLGRTADAEQLYRRDVVAPTMAKLINEEALAGQPRGLQGLYHSIITFINEDMKPLLALTATSSNRSSPAIKGFQFVVNSCWPEVEERLEMNLASIFAPGNPELFFQRYTESLKFLSKLEQCCSNPETVDLLKNHANYSSFLHRWNLPVYFQIRFQEIAGKLEYVIDESELVMKKPTDKSCGFQLTVTETAWECLQQCWAEKVFIPQLAHRFWKLSLQVLSRYYVWSGHVVNKKLANPSDDDIDNLVRLYADLLTFCKRLPEFLTTVNSLFSKHFTLSNKMTENMKNSVDEVSEQLSGEQLSAVSGRVAQLLSGKCCAALRQVSEVPRLFRRTNRQSPSQPLPYVQALLAPALRFHSTHRDNANQQTHHWLRLVFSDVTKQYYTSVCDVLTSVQKTEESLRRLKKIRERSSSAAADAVERNAGRDDDKIRLQLHLDVNSYCQQVESLNIERHEIDQLQSLLNLVQTVQAKPITDIK</sequence>
<accession>A0A482X4M3</accession>
<dbReference type="Proteomes" id="UP000291343">
    <property type="component" value="Unassembled WGS sequence"/>
</dbReference>
<feature type="domain" description="COG complex component COG2 C-terminal" evidence="11">
    <location>
        <begin position="361"/>
        <end position="655"/>
    </location>
</feature>
<dbReference type="OrthoDB" id="332281at2759"/>
<evidence type="ECO:0000256" key="5">
    <source>
        <dbReference type="ARBA" id="ARBA00022927"/>
    </source>
</evidence>
<comment type="similarity">
    <text evidence="2">Belongs to the COG2 family.</text>
</comment>
<evidence type="ECO:0000313" key="12">
    <source>
        <dbReference type="EMBL" id="RZF40632.1"/>
    </source>
</evidence>
<dbReference type="SMR" id="A0A482X4M3"/>
<evidence type="ECO:0000256" key="8">
    <source>
        <dbReference type="ARBA" id="ARBA00031344"/>
    </source>
</evidence>
<comment type="caution">
    <text evidence="12">The sequence shown here is derived from an EMBL/GenBank/DDBJ whole genome shotgun (WGS) entry which is preliminary data.</text>
</comment>